<keyword evidence="3" id="KW-1185">Reference proteome</keyword>
<proteinExistence type="predicted"/>
<evidence type="ECO:0000313" key="3">
    <source>
        <dbReference type="Proteomes" id="UP000233837"/>
    </source>
</evidence>
<reference evidence="2 3" key="1">
    <citation type="journal article" date="2016" name="Sci. Rep.">
        <title>The Dendrobium catenatum Lindl. genome sequence provides insights into polysaccharide synthase, floral development and adaptive evolution.</title>
        <authorList>
            <person name="Zhang G.Q."/>
            <person name="Xu Q."/>
            <person name="Bian C."/>
            <person name="Tsai W.C."/>
            <person name="Yeh C.M."/>
            <person name="Liu K.W."/>
            <person name="Yoshida K."/>
            <person name="Zhang L.S."/>
            <person name="Chang S.B."/>
            <person name="Chen F."/>
            <person name="Shi Y."/>
            <person name="Su Y.Y."/>
            <person name="Zhang Y.Q."/>
            <person name="Chen L.J."/>
            <person name="Yin Y."/>
            <person name="Lin M."/>
            <person name="Huang H."/>
            <person name="Deng H."/>
            <person name="Wang Z.W."/>
            <person name="Zhu S.L."/>
            <person name="Zhao X."/>
            <person name="Deng C."/>
            <person name="Niu S.C."/>
            <person name="Huang J."/>
            <person name="Wang M."/>
            <person name="Liu G.H."/>
            <person name="Yang H.J."/>
            <person name="Xiao X.J."/>
            <person name="Hsiao Y.Y."/>
            <person name="Wu W.L."/>
            <person name="Chen Y.Y."/>
            <person name="Mitsuda N."/>
            <person name="Ohme-Takagi M."/>
            <person name="Luo Y.B."/>
            <person name="Van de Peer Y."/>
            <person name="Liu Z.J."/>
        </authorList>
    </citation>
    <scope>NUCLEOTIDE SEQUENCE [LARGE SCALE GENOMIC DNA]</scope>
    <source>
        <tissue evidence="2">The whole plant</tissue>
    </source>
</reference>
<protein>
    <submittedName>
        <fullName evidence="2">Uncharacterized protein</fullName>
    </submittedName>
</protein>
<reference evidence="2 3" key="2">
    <citation type="journal article" date="2017" name="Nature">
        <title>The Apostasia genome and the evolution of orchids.</title>
        <authorList>
            <person name="Zhang G.Q."/>
            <person name="Liu K.W."/>
            <person name="Li Z."/>
            <person name="Lohaus R."/>
            <person name="Hsiao Y.Y."/>
            <person name="Niu S.C."/>
            <person name="Wang J.Y."/>
            <person name="Lin Y.C."/>
            <person name="Xu Q."/>
            <person name="Chen L.J."/>
            <person name="Yoshida K."/>
            <person name="Fujiwara S."/>
            <person name="Wang Z.W."/>
            <person name="Zhang Y.Q."/>
            <person name="Mitsuda N."/>
            <person name="Wang M."/>
            <person name="Liu G.H."/>
            <person name="Pecoraro L."/>
            <person name="Huang H.X."/>
            <person name="Xiao X.J."/>
            <person name="Lin M."/>
            <person name="Wu X.Y."/>
            <person name="Wu W.L."/>
            <person name="Chen Y.Y."/>
            <person name="Chang S.B."/>
            <person name="Sakamoto S."/>
            <person name="Ohme-Takagi M."/>
            <person name="Yagi M."/>
            <person name="Zeng S.J."/>
            <person name="Shen C.Y."/>
            <person name="Yeh C.M."/>
            <person name="Luo Y.B."/>
            <person name="Tsai W.C."/>
            <person name="Van de Peer Y."/>
            <person name="Liu Z.J."/>
        </authorList>
    </citation>
    <scope>NUCLEOTIDE SEQUENCE [LARGE SCALE GENOMIC DNA]</scope>
    <source>
        <tissue evidence="2">The whole plant</tissue>
    </source>
</reference>
<accession>A0A2I0VJM6</accession>
<name>A0A2I0VJM6_9ASPA</name>
<feature type="region of interest" description="Disordered" evidence="1">
    <location>
        <begin position="1"/>
        <end position="24"/>
    </location>
</feature>
<evidence type="ECO:0000313" key="2">
    <source>
        <dbReference type="EMBL" id="PKU63615.1"/>
    </source>
</evidence>
<sequence length="56" mass="6708">MLPSVINRGSRPHQQVKAHRISHTGKWKKSRFHCLLQILTSNQSHRYRKYDIVKLK</sequence>
<dbReference type="AlphaFoldDB" id="A0A2I0VJM6"/>
<organism evidence="2 3">
    <name type="scientific">Dendrobium catenatum</name>
    <dbReference type="NCBI Taxonomy" id="906689"/>
    <lineage>
        <taxon>Eukaryota</taxon>
        <taxon>Viridiplantae</taxon>
        <taxon>Streptophyta</taxon>
        <taxon>Embryophyta</taxon>
        <taxon>Tracheophyta</taxon>
        <taxon>Spermatophyta</taxon>
        <taxon>Magnoliopsida</taxon>
        <taxon>Liliopsida</taxon>
        <taxon>Asparagales</taxon>
        <taxon>Orchidaceae</taxon>
        <taxon>Epidendroideae</taxon>
        <taxon>Malaxideae</taxon>
        <taxon>Dendrobiinae</taxon>
        <taxon>Dendrobium</taxon>
    </lineage>
</organism>
<dbReference type="EMBL" id="KZ503474">
    <property type="protein sequence ID" value="PKU63615.1"/>
    <property type="molecule type" value="Genomic_DNA"/>
</dbReference>
<gene>
    <name evidence="2" type="ORF">MA16_Dca026685</name>
</gene>
<evidence type="ECO:0000256" key="1">
    <source>
        <dbReference type="SAM" id="MobiDB-lite"/>
    </source>
</evidence>
<feature type="compositionally biased region" description="Basic residues" evidence="1">
    <location>
        <begin position="10"/>
        <end position="24"/>
    </location>
</feature>
<dbReference type="Proteomes" id="UP000233837">
    <property type="component" value="Unassembled WGS sequence"/>
</dbReference>